<dbReference type="InterPro" id="IPR036390">
    <property type="entry name" value="WH_DNA-bd_sf"/>
</dbReference>
<reference evidence="6 7" key="1">
    <citation type="submission" date="2020-07" db="EMBL/GenBank/DDBJ databases">
        <title>Sequencing the genomes of 1000 actinobacteria strains.</title>
        <authorList>
            <person name="Klenk H.-P."/>
        </authorList>
    </citation>
    <scope>NUCLEOTIDE SEQUENCE [LARGE SCALE GENOMIC DNA]</scope>
    <source>
        <strain evidence="6 7">DSM 7487</strain>
    </source>
</reference>
<dbReference type="Proteomes" id="UP000521922">
    <property type="component" value="Unassembled WGS sequence"/>
</dbReference>
<evidence type="ECO:0000256" key="3">
    <source>
        <dbReference type="ARBA" id="ARBA00023163"/>
    </source>
</evidence>
<feature type="domain" description="HTH gntR-type" evidence="5">
    <location>
        <begin position="26"/>
        <end position="93"/>
    </location>
</feature>
<evidence type="ECO:0000259" key="5">
    <source>
        <dbReference type="PROSITE" id="PS50949"/>
    </source>
</evidence>
<protein>
    <submittedName>
        <fullName evidence="6">DNA-binding GntR family transcriptional regulator</fullName>
    </submittedName>
</protein>
<comment type="caution">
    <text evidence="6">The sequence shown here is derived from an EMBL/GenBank/DDBJ whole genome shotgun (WGS) entry which is preliminary data.</text>
</comment>
<dbReference type="GO" id="GO:0003700">
    <property type="term" value="F:DNA-binding transcription factor activity"/>
    <property type="evidence" value="ECO:0007669"/>
    <property type="project" value="InterPro"/>
</dbReference>
<dbReference type="SMART" id="SM00866">
    <property type="entry name" value="UTRA"/>
    <property type="match status" value="1"/>
</dbReference>
<feature type="compositionally biased region" description="Basic and acidic residues" evidence="4">
    <location>
        <begin position="7"/>
        <end position="24"/>
    </location>
</feature>
<proteinExistence type="predicted"/>
<keyword evidence="7" id="KW-1185">Reference proteome</keyword>
<dbReference type="GO" id="GO:0045892">
    <property type="term" value="P:negative regulation of DNA-templated transcription"/>
    <property type="evidence" value="ECO:0007669"/>
    <property type="project" value="TreeGrafter"/>
</dbReference>
<keyword evidence="2 6" id="KW-0238">DNA-binding</keyword>
<dbReference type="AlphaFoldDB" id="A0A7Y9J0Z8"/>
<evidence type="ECO:0000256" key="2">
    <source>
        <dbReference type="ARBA" id="ARBA00023125"/>
    </source>
</evidence>
<dbReference type="InterPro" id="IPR028978">
    <property type="entry name" value="Chorismate_lyase_/UTRA_dom_sf"/>
</dbReference>
<evidence type="ECO:0000256" key="1">
    <source>
        <dbReference type="ARBA" id="ARBA00023015"/>
    </source>
</evidence>
<evidence type="ECO:0000256" key="4">
    <source>
        <dbReference type="SAM" id="MobiDB-lite"/>
    </source>
</evidence>
<keyword evidence="1" id="KW-0805">Transcription regulation</keyword>
<name>A0A7Y9J0Z8_9ACTN</name>
<dbReference type="Pfam" id="PF07702">
    <property type="entry name" value="UTRA"/>
    <property type="match status" value="1"/>
</dbReference>
<dbReference type="PANTHER" id="PTHR44846">
    <property type="entry name" value="MANNOSYL-D-GLYCERATE TRANSPORT/METABOLISM SYSTEM REPRESSOR MNGR-RELATED"/>
    <property type="match status" value="1"/>
</dbReference>
<dbReference type="SMART" id="SM00345">
    <property type="entry name" value="HTH_GNTR"/>
    <property type="match status" value="1"/>
</dbReference>
<dbReference type="InterPro" id="IPR050679">
    <property type="entry name" value="Bact_HTH_transcr_reg"/>
</dbReference>
<gene>
    <name evidence="6" type="ORF">BJ968_002225</name>
</gene>
<dbReference type="CDD" id="cd07377">
    <property type="entry name" value="WHTH_GntR"/>
    <property type="match status" value="1"/>
</dbReference>
<dbReference type="GO" id="GO:0003677">
    <property type="term" value="F:DNA binding"/>
    <property type="evidence" value="ECO:0007669"/>
    <property type="project" value="UniProtKB-KW"/>
</dbReference>
<evidence type="ECO:0000313" key="6">
    <source>
        <dbReference type="EMBL" id="NYD22685.1"/>
    </source>
</evidence>
<sequence length="280" mass="30408">MPTGDAQEARRAEFERARRARTEEVQTSPRRVYELIRSMIRRGTASPDTALGEAELVRHLGASRNAVRRALQMLADDGVVVRQRRAGTSVLHDIVAVHDGEVGPRAYEGAADEGRLRVSTLECRRISTPPVVQQGLGTDVVSVLLLEQVGFVGGAPLYLRVGYNVTDLTAEEFTTRIEENHVRYPPIAEVFESLFDVPYGGSSSVVEAVSCEERAAGLLGVPEGSPVLLRELTTRQTDGTPRELSFTHFRGDRVALLGGDHGPQRAVGSGGFADVDLPLQ</sequence>
<dbReference type="PROSITE" id="PS50949">
    <property type="entry name" value="HTH_GNTR"/>
    <property type="match status" value="1"/>
</dbReference>
<feature type="region of interest" description="Disordered" evidence="4">
    <location>
        <begin position="1"/>
        <end position="27"/>
    </location>
</feature>
<dbReference type="RefSeq" id="WP_179751850.1">
    <property type="nucleotide sequence ID" value="NZ_BAAAGN010000009.1"/>
</dbReference>
<dbReference type="PANTHER" id="PTHR44846:SF1">
    <property type="entry name" value="MANNOSYL-D-GLYCERATE TRANSPORT_METABOLISM SYSTEM REPRESSOR MNGR-RELATED"/>
    <property type="match status" value="1"/>
</dbReference>
<dbReference type="Gene3D" id="1.10.10.10">
    <property type="entry name" value="Winged helix-like DNA-binding domain superfamily/Winged helix DNA-binding domain"/>
    <property type="match status" value="1"/>
</dbReference>
<dbReference type="InterPro" id="IPR036388">
    <property type="entry name" value="WH-like_DNA-bd_sf"/>
</dbReference>
<dbReference type="Gene3D" id="3.40.1410.10">
    <property type="entry name" value="Chorismate lyase-like"/>
    <property type="match status" value="1"/>
</dbReference>
<accession>A0A7Y9J0Z8</accession>
<dbReference type="EMBL" id="JACCBB010000001">
    <property type="protein sequence ID" value="NYD22685.1"/>
    <property type="molecule type" value="Genomic_DNA"/>
</dbReference>
<keyword evidence="3" id="KW-0804">Transcription</keyword>
<evidence type="ECO:0000313" key="7">
    <source>
        <dbReference type="Proteomes" id="UP000521922"/>
    </source>
</evidence>
<dbReference type="SUPFAM" id="SSF46785">
    <property type="entry name" value="Winged helix' DNA-binding domain"/>
    <property type="match status" value="1"/>
</dbReference>
<organism evidence="6 7">
    <name type="scientific">Kineococcus aurantiacus</name>
    <dbReference type="NCBI Taxonomy" id="37633"/>
    <lineage>
        <taxon>Bacteria</taxon>
        <taxon>Bacillati</taxon>
        <taxon>Actinomycetota</taxon>
        <taxon>Actinomycetes</taxon>
        <taxon>Kineosporiales</taxon>
        <taxon>Kineosporiaceae</taxon>
        <taxon>Kineococcus</taxon>
    </lineage>
</organism>
<dbReference type="InterPro" id="IPR011663">
    <property type="entry name" value="UTRA"/>
</dbReference>
<dbReference type="Pfam" id="PF00392">
    <property type="entry name" value="GntR"/>
    <property type="match status" value="1"/>
</dbReference>
<dbReference type="SUPFAM" id="SSF64288">
    <property type="entry name" value="Chorismate lyase-like"/>
    <property type="match status" value="1"/>
</dbReference>
<dbReference type="InterPro" id="IPR000524">
    <property type="entry name" value="Tscrpt_reg_HTH_GntR"/>
</dbReference>